<dbReference type="Proteomes" id="UP000479114">
    <property type="component" value="Chromosome"/>
</dbReference>
<reference evidence="3 4" key="1">
    <citation type="submission" date="2020-02" db="EMBL/GenBank/DDBJ databases">
        <title>Paenibacillus sp. nov., isolated from rhizosphere soil of tomato.</title>
        <authorList>
            <person name="Weon H.-Y."/>
            <person name="Lee S.A."/>
        </authorList>
    </citation>
    <scope>NUCLEOTIDE SEQUENCE [LARGE SCALE GENOMIC DNA]</scope>
    <source>
        <strain evidence="3 4">14171R-81</strain>
    </source>
</reference>
<organism evidence="3 4">
    <name type="scientific">Paenibacillus rhizovicinus</name>
    <dbReference type="NCBI Taxonomy" id="2704463"/>
    <lineage>
        <taxon>Bacteria</taxon>
        <taxon>Bacillati</taxon>
        <taxon>Bacillota</taxon>
        <taxon>Bacilli</taxon>
        <taxon>Bacillales</taxon>
        <taxon>Paenibacillaceae</taxon>
        <taxon>Paenibacillus</taxon>
    </lineage>
</organism>
<dbReference type="Gene3D" id="3.30.200.20">
    <property type="entry name" value="Phosphorylase Kinase, domain 1"/>
    <property type="match status" value="1"/>
</dbReference>
<dbReference type="SUPFAM" id="SSF56112">
    <property type="entry name" value="Protein kinase-like (PK-like)"/>
    <property type="match status" value="1"/>
</dbReference>
<dbReference type="Pfam" id="PF01636">
    <property type="entry name" value="APH"/>
    <property type="match status" value="1"/>
</dbReference>
<dbReference type="InterPro" id="IPR011009">
    <property type="entry name" value="Kinase-like_dom_sf"/>
</dbReference>
<evidence type="ECO:0000256" key="1">
    <source>
        <dbReference type="ARBA" id="ARBA00038240"/>
    </source>
</evidence>
<dbReference type="InterPro" id="IPR002575">
    <property type="entry name" value="Aminoglycoside_PTrfase"/>
</dbReference>
<dbReference type="GO" id="GO:0019202">
    <property type="term" value="F:amino acid kinase activity"/>
    <property type="evidence" value="ECO:0007669"/>
    <property type="project" value="TreeGrafter"/>
</dbReference>
<dbReference type="KEGG" id="prz:GZH47_10750"/>
<evidence type="ECO:0000313" key="4">
    <source>
        <dbReference type="Proteomes" id="UP000479114"/>
    </source>
</evidence>
<dbReference type="EMBL" id="CP048286">
    <property type="protein sequence ID" value="QHW31287.1"/>
    <property type="molecule type" value="Genomic_DNA"/>
</dbReference>
<gene>
    <name evidence="3" type="ORF">GZH47_10750</name>
</gene>
<protein>
    <submittedName>
        <fullName evidence="3">Phosphotransferase</fullName>
    </submittedName>
</protein>
<keyword evidence="4" id="KW-1185">Reference proteome</keyword>
<dbReference type="Gene3D" id="3.90.1200.10">
    <property type="match status" value="1"/>
</dbReference>
<dbReference type="RefSeq" id="WP_162640095.1">
    <property type="nucleotide sequence ID" value="NZ_CP048286.1"/>
</dbReference>
<name>A0A6C0NYI5_9BACL</name>
<keyword evidence="3" id="KW-0808">Transferase</keyword>
<comment type="similarity">
    <text evidence="1">Belongs to the pseudomonas-type ThrB family.</text>
</comment>
<proteinExistence type="inferred from homology"/>
<feature type="domain" description="Aminoglycoside phosphotransferase" evidence="2">
    <location>
        <begin position="26"/>
        <end position="261"/>
    </location>
</feature>
<dbReference type="PANTHER" id="PTHR21064:SF6">
    <property type="entry name" value="AMINOGLYCOSIDE PHOSPHOTRANSFERASE DOMAIN-CONTAINING PROTEIN"/>
    <property type="match status" value="1"/>
</dbReference>
<dbReference type="InterPro" id="IPR050249">
    <property type="entry name" value="Pseudomonas-type_ThrB"/>
</dbReference>
<dbReference type="PANTHER" id="PTHR21064">
    <property type="entry name" value="AMINOGLYCOSIDE PHOSPHOTRANSFERASE DOMAIN-CONTAINING PROTEIN-RELATED"/>
    <property type="match status" value="1"/>
</dbReference>
<evidence type="ECO:0000259" key="2">
    <source>
        <dbReference type="Pfam" id="PF01636"/>
    </source>
</evidence>
<evidence type="ECO:0000313" key="3">
    <source>
        <dbReference type="EMBL" id="QHW31287.1"/>
    </source>
</evidence>
<accession>A0A6C0NYI5</accession>
<sequence length="333" mass="37266">MRDRIEAVIRCYFDHPAVDMDDVPFGLTNVTRIVTVGGQRYVVRLYNRHTKSAARMALEIDMTSYLDQSSLSVGVPVFLRTREGGYYAELPDGTLGAMTTFLEGTVPAIADADQAEAYGRVVGEMVRMLGSFSVDERRHTGVSFLDWAALHPLANHDTAERFLNDPPFAIAPDAVAFYRNAVTGLVNKKEQLLRLPRQFVHHDILIFNLLAVDNRISGVLDFDLASLDVRMMEFSISLNHVLQLSGGSMAMAEAFVKGYAAFHSLTELELDQLQALTQAYHVAVLHFYIGQHHAGQDVEQPFGYILEQFMTRDAWLDLHGTELRKLLSSCVVQ</sequence>
<dbReference type="AlphaFoldDB" id="A0A6C0NYI5"/>